<organism evidence="4">
    <name type="scientific">bioreactor metagenome</name>
    <dbReference type="NCBI Taxonomy" id="1076179"/>
    <lineage>
        <taxon>unclassified sequences</taxon>
        <taxon>metagenomes</taxon>
        <taxon>ecological metagenomes</taxon>
    </lineage>
</organism>
<dbReference type="EMBL" id="VSSQ01000021">
    <property type="protein sequence ID" value="MPL63488.1"/>
    <property type="molecule type" value="Genomic_DNA"/>
</dbReference>
<reference evidence="4" key="1">
    <citation type="submission" date="2019-08" db="EMBL/GenBank/DDBJ databases">
        <authorList>
            <person name="Kucharzyk K."/>
            <person name="Murdoch R.W."/>
            <person name="Higgins S."/>
            <person name="Loffler F."/>
        </authorList>
    </citation>
    <scope>NUCLEOTIDE SEQUENCE</scope>
</reference>
<evidence type="ECO:0000313" key="4">
    <source>
        <dbReference type="EMBL" id="MPL63488.1"/>
    </source>
</evidence>
<dbReference type="NCBIfam" id="NF009726">
    <property type="entry name" value="PRK13253.1"/>
    <property type="match status" value="1"/>
</dbReference>
<dbReference type="GO" id="GO:0005737">
    <property type="term" value="C:cytoplasm"/>
    <property type="evidence" value="ECO:0007669"/>
    <property type="project" value="UniProtKB-SubCell"/>
</dbReference>
<dbReference type="InterPro" id="IPR006495">
    <property type="entry name" value="CitD"/>
</dbReference>
<dbReference type="GO" id="GO:0016829">
    <property type="term" value="F:lyase activity"/>
    <property type="evidence" value="ECO:0007669"/>
    <property type="project" value="UniProtKB-KW"/>
</dbReference>
<comment type="subcellular location">
    <subcellularLocation>
        <location evidence="1">Cytoplasm</location>
    </subcellularLocation>
</comment>
<protein>
    <submittedName>
        <fullName evidence="4">Citrate lyase acyl carrier protein</fullName>
    </submittedName>
</protein>
<dbReference type="NCBIfam" id="TIGR01608">
    <property type="entry name" value="citD"/>
    <property type="match status" value="1"/>
</dbReference>
<evidence type="ECO:0000256" key="3">
    <source>
        <dbReference type="ARBA" id="ARBA00022553"/>
    </source>
</evidence>
<dbReference type="InterPro" id="IPR023439">
    <property type="entry name" value="Mal_deCO2ase/Cit_lyase_ACP"/>
</dbReference>
<dbReference type="PIRSF" id="PIRSF002736">
    <property type="entry name" value="Citrt_lyas_gamma"/>
    <property type="match status" value="1"/>
</dbReference>
<dbReference type="Pfam" id="PF06857">
    <property type="entry name" value="ACP"/>
    <property type="match status" value="1"/>
</dbReference>
<evidence type="ECO:0000256" key="1">
    <source>
        <dbReference type="ARBA" id="ARBA00004496"/>
    </source>
</evidence>
<name>A0A644T999_9ZZZZ</name>
<keyword evidence="4" id="KW-0456">Lyase</keyword>
<accession>A0A644T999</accession>
<gene>
    <name evidence="4" type="primary">citD_2</name>
    <name evidence="4" type="ORF">SDC9_09124</name>
</gene>
<keyword evidence="3" id="KW-0597">Phosphoprotein</keyword>
<keyword evidence="2" id="KW-0963">Cytoplasm</keyword>
<comment type="caution">
    <text evidence="4">The sequence shown here is derived from an EMBL/GenBank/DDBJ whole genome shotgun (WGS) entry which is preliminary data.</text>
</comment>
<dbReference type="AlphaFoldDB" id="A0A644T999"/>
<proteinExistence type="predicted"/>
<sequence length="97" mass="10037">MGTILTTAQAGTLESSDIMITVAPAAEGSGIVIELESIVMAQYGKAIRQTLAEVLMEQGIKNAYLKAVDRGALDCTIRARALAALGRAGAVSKGEML</sequence>
<evidence type="ECO:0000256" key="2">
    <source>
        <dbReference type="ARBA" id="ARBA00022490"/>
    </source>
</evidence>